<reference evidence="6 7" key="1">
    <citation type="submission" date="2019-07" db="EMBL/GenBank/DDBJ databases">
        <title>Genomic Encyclopedia of Archaeal and Bacterial Type Strains, Phase II (KMG-II): from individual species to whole genera.</title>
        <authorList>
            <person name="Goeker M."/>
        </authorList>
    </citation>
    <scope>NUCLEOTIDE SEQUENCE [LARGE SCALE GENOMIC DNA]</scope>
    <source>
        <strain evidence="6 7">DSM 46842</strain>
    </source>
</reference>
<dbReference type="PANTHER" id="PTHR30136:SF24">
    <property type="entry name" value="HTH-TYPE TRANSCRIPTIONAL REPRESSOR ALLR"/>
    <property type="match status" value="1"/>
</dbReference>
<dbReference type="SUPFAM" id="SSF55781">
    <property type="entry name" value="GAF domain-like"/>
    <property type="match status" value="1"/>
</dbReference>
<keyword evidence="1" id="KW-0805">Transcription regulation</keyword>
<sequence length="266" mass="27888">MAGRPAAADGAAPGEAVIDRALRLLAAFENRGDALSLAQLSTRAGLPKATTLRLARRLAAWGALERTGDGDYVIGLRLLEVASLSPRGHGLRSAALPFMEDLHHATGQHVLLAVRDEREAVLVERLSAHRAGQVLFRVGGRIPLHATGVGLVLLAFGPRELQEEVMAGDLPLPAERRSLSPDELRRTVARVRREGVAVASLQHPEPMSSVAAPVLDGQQTVIAALSVVAPTASLQPATIAPAVVAVARAVSRAVQRSGPRLPLTSG</sequence>
<proteinExistence type="predicted"/>
<name>A0A5S5D378_9ACTN</name>
<keyword evidence="7" id="KW-1185">Reference proteome</keyword>
<dbReference type="InterPro" id="IPR036388">
    <property type="entry name" value="WH-like_DNA-bd_sf"/>
</dbReference>
<feature type="domain" description="HTH iclR-type" evidence="4">
    <location>
        <begin position="15"/>
        <end position="76"/>
    </location>
</feature>
<dbReference type="PANTHER" id="PTHR30136">
    <property type="entry name" value="HELIX-TURN-HELIX TRANSCRIPTIONAL REGULATOR, ICLR FAMILY"/>
    <property type="match status" value="1"/>
</dbReference>
<organism evidence="6 7">
    <name type="scientific">Blastococcus xanthinilyticus</name>
    <dbReference type="NCBI Taxonomy" id="1564164"/>
    <lineage>
        <taxon>Bacteria</taxon>
        <taxon>Bacillati</taxon>
        <taxon>Actinomycetota</taxon>
        <taxon>Actinomycetes</taxon>
        <taxon>Geodermatophilales</taxon>
        <taxon>Geodermatophilaceae</taxon>
        <taxon>Blastococcus</taxon>
    </lineage>
</organism>
<dbReference type="GO" id="GO:0003700">
    <property type="term" value="F:DNA-binding transcription factor activity"/>
    <property type="evidence" value="ECO:0007669"/>
    <property type="project" value="TreeGrafter"/>
</dbReference>
<dbReference type="Pfam" id="PF01614">
    <property type="entry name" value="IclR_C"/>
    <property type="match status" value="1"/>
</dbReference>
<dbReference type="Pfam" id="PF09339">
    <property type="entry name" value="HTH_IclR"/>
    <property type="match status" value="1"/>
</dbReference>
<dbReference type="SMART" id="SM00346">
    <property type="entry name" value="HTH_ICLR"/>
    <property type="match status" value="1"/>
</dbReference>
<dbReference type="GO" id="GO:0045892">
    <property type="term" value="P:negative regulation of DNA-templated transcription"/>
    <property type="evidence" value="ECO:0007669"/>
    <property type="project" value="TreeGrafter"/>
</dbReference>
<evidence type="ECO:0000256" key="2">
    <source>
        <dbReference type="ARBA" id="ARBA00023125"/>
    </source>
</evidence>
<dbReference type="RefSeq" id="WP_243737367.1">
    <property type="nucleotide sequence ID" value="NZ_VNHW01000001.1"/>
</dbReference>
<evidence type="ECO:0000259" key="4">
    <source>
        <dbReference type="PROSITE" id="PS51077"/>
    </source>
</evidence>
<dbReference type="SUPFAM" id="SSF46785">
    <property type="entry name" value="Winged helix' DNA-binding domain"/>
    <property type="match status" value="1"/>
</dbReference>
<dbReference type="GO" id="GO:0003677">
    <property type="term" value="F:DNA binding"/>
    <property type="evidence" value="ECO:0007669"/>
    <property type="project" value="UniProtKB-KW"/>
</dbReference>
<comment type="caution">
    <text evidence="6">The sequence shown here is derived from an EMBL/GenBank/DDBJ whole genome shotgun (WGS) entry which is preliminary data.</text>
</comment>
<evidence type="ECO:0000259" key="5">
    <source>
        <dbReference type="PROSITE" id="PS51078"/>
    </source>
</evidence>
<keyword evidence="3" id="KW-0804">Transcription</keyword>
<accession>A0A5S5D378</accession>
<dbReference type="InterPro" id="IPR005471">
    <property type="entry name" value="Tscrpt_reg_IclR_N"/>
</dbReference>
<gene>
    <name evidence="6" type="ORF">BD833_101201</name>
</gene>
<evidence type="ECO:0000256" key="3">
    <source>
        <dbReference type="ARBA" id="ARBA00023163"/>
    </source>
</evidence>
<dbReference type="Proteomes" id="UP000322499">
    <property type="component" value="Unassembled WGS sequence"/>
</dbReference>
<dbReference type="InterPro" id="IPR014757">
    <property type="entry name" value="Tscrpt_reg_IclR_C"/>
</dbReference>
<dbReference type="InterPro" id="IPR029016">
    <property type="entry name" value="GAF-like_dom_sf"/>
</dbReference>
<dbReference type="PROSITE" id="PS51078">
    <property type="entry name" value="ICLR_ED"/>
    <property type="match status" value="1"/>
</dbReference>
<keyword evidence="2" id="KW-0238">DNA-binding</keyword>
<dbReference type="Gene3D" id="3.30.450.40">
    <property type="match status" value="1"/>
</dbReference>
<dbReference type="PROSITE" id="PS51077">
    <property type="entry name" value="HTH_ICLR"/>
    <property type="match status" value="1"/>
</dbReference>
<protein>
    <submittedName>
        <fullName evidence="6">IclR family transcriptional regulator</fullName>
    </submittedName>
</protein>
<dbReference type="AlphaFoldDB" id="A0A5S5D378"/>
<dbReference type="EMBL" id="VNHW01000001">
    <property type="protein sequence ID" value="TYP90483.1"/>
    <property type="molecule type" value="Genomic_DNA"/>
</dbReference>
<dbReference type="InterPro" id="IPR050707">
    <property type="entry name" value="HTH_MetabolicPath_Reg"/>
</dbReference>
<dbReference type="Gene3D" id="1.10.10.10">
    <property type="entry name" value="Winged helix-like DNA-binding domain superfamily/Winged helix DNA-binding domain"/>
    <property type="match status" value="1"/>
</dbReference>
<feature type="domain" description="IclR-ED" evidence="5">
    <location>
        <begin position="77"/>
        <end position="260"/>
    </location>
</feature>
<dbReference type="InterPro" id="IPR036390">
    <property type="entry name" value="WH_DNA-bd_sf"/>
</dbReference>
<evidence type="ECO:0000313" key="6">
    <source>
        <dbReference type="EMBL" id="TYP90483.1"/>
    </source>
</evidence>
<evidence type="ECO:0000256" key="1">
    <source>
        <dbReference type="ARBA" id="ARBA00023015"/>
    </source>
</evidence>
<evidence type="ECO:0000313" key="7">
    <source>
        <dbReference type="Proteomes" id="UP000322499"/>
    </source>
</evidence>